<evidence type="ECO:0000313" key="4">
    <source>
        <dbReference type="EnsemblPlants" id="QL04p052170:mrna:CDS:1"/>
    </source>
</evidence>
<comment type="similarity">
    <text evidence="1">Belongs to the PPR family. PCMP-H subfamily.</text>
</comment>
<proteinExistence type="inferred from homology"/>
<dbReference type="FunFam" id="1.25.40.10:FF:000184">
    <property type="entry name" value="Pentatricopeptide repeat-containing protein, chloroplastic"/>
    <property type="match status" value="1"/>
</dbReference>
<feature type="repeat" description="PPR" evidence="3">
    <location>
        <begin position="453"/>
        <end position="487"/>
    </location>
</feature>
<keyword evidence="5" id="KW-1185">Reference proteome</keyword>
<dbReference type="GO" id="GO:0003723">
    <property type="term" value="F:RNA binding"/>
    <property type="evidence" value="ECO:0007669"/>
    <property type="project" value="InterPro"/>
</dbReference>
<reference evidence="4 5" key="1">
    <citation type="journal article" date="2016" name="G3 (Bethesda)">
        <title>First Draft Assembly and Annotation of the Genome of a California Endemic Oak Quercus lobata Nee (Fagaceae).</title>
        <authorList>
            <person name="Sork V.L."/>
            <person name="Fitz-Gibbon S.T."/>
            <person name="Puiu D."/>
            <person name="Crepeau M."/>
            <person name="Gugger P.F."/>
            <person name="Sherman R."/>
            <person name="Stevens K."/>
            <person name="Langley C.H."/>
            <person name="Pellegrini M."/>
            <person name="Salzberg S.L."/>
        </authorList>
    </citation>
    <scope>NUCLEOTIDE SEQUENCE [LARGE SCALE GENOMIC DNA]</scope>
    <source>
        <strain evidence="4 5">cv. SW786</strain>
    </source>
</reference>
<keyword evidence="2" id="KW-0677">Repeat</keyword>
<dbReference type="GO" id="GO:0009451">
    <property type="term" value="P:RNA modification"/>
    <property type="evidence" value="ECO:0007669"/>
    <property type="project" value="InterPro"/>
</dbReference>
<dbReference type="Pfam" id="PF01535">
    <property type="entry name" value="PPR"/>
    <property type="match status" value="3"/>
</dbReference>
<dbReference type="FunFam" id="1.25.40.10:FF:000333">
    <property type="entry name" value="Pentatricopeptide repeat-containing protein"/>
    <property type="match status" value="1"/>
</dbReference>
<dbReference type="Pfam" id="PF20431">
    <property type="entry name" value="E_motif"/>
    <property type="match status" value="1"/>
</dbReference>
<dbReference type="InterPro" id="IPR011990">
    <property type="entry name" value="TPR-like_helical_dom_sf"/>
</dbReference>
<dbReference type="InterPro" id="IPR046960">
    <property type="entry name" value="PPR_At4g14850-like_plant"/>
</dbReference>
<dbReference type="Gramene" id="QL04p052170:mrna">
    <property type="protein sequence ID" value="QL04p052170:mrna:CDS:1"/>
    <property type="gene ID" value="QL04p052170"/>
</dbReference>
<dbReference type="InParanoid" id="A0A7N2LGA4"/>
<dbReference type="EnsemblPlants" id="QL04p052170:mrna">
    <property type="protein sequence ID" value="QL04p052170:mrna:CDS:1"/>
    <property type="gene ID" value="QL04p052170"/>
</dbReference>
<name>A0A7N2LGA4_QUELO</name>
<dbReference type="NCBIfam" id="TIGR00756">
    <property type="entry name" value="PPR"/>
    <property type="match status" value="4"/>
</dbReference>
<dbReference type="Proteomes" id="UP000594261">
    <property type="component" value="Chromosome 4"/>
</dbReference>
<dbReference type="InterPro" id="IPR046848">
    <property type="entry name" value="E_motif"/>
</dbReference>
<evidence type="ECO:0000313" key="5">
    <source>
        <dbReference type="Proteomes" id="UP000594261"/>
    </source>
</evidence>
<dbReference type="PANTHER" id="PTHR47926:SF437">
    <property type="entry name" value="PENTACOTRIPEPTIDE-REPEAT REGION OF PRORP DOMAIN-CONTAINING PROTEIN"/>
    <property type="match status" value="1"/>
</dbReference>
<feature type="repeat" description="PPR" evidence="3">
    <location>
        <begin position="352"/>
        <end position="386"/>
    </location>
</feature>
<dbReference type="Pfam" id="PF13041">
    <property type="entry name" value="PPR_2"/>
    <property type="match status" value="2"/>
</dbReference>
<feature type="repeat" description="PPR" evidence="3">
    <location>
        <begin position="251"/>
        <end position="285"/>
    </location>
</feature>
<dbReference type="Gene3D" id="1.25.40.10">
    <property type="entry name" value="Tetratricopeptide repeat domain"/>
    <property type="match status" value="3"/>
</dbReference>
<feature type="repeat" description="PPR" evidence="3">
    <location>
        <begin position="286"/>
        <end position="320"/>
    </location>
</feature>
<sequence>MHSLNRYCSNHSNSIKYHMKRRKNSSCHQAKPFGDGLFSLQGKILTYYDMNSQIIGSCRVQYRDAHFYAYDMNSQELWVLDRLKSCKTITQLKQIHAFLIKTSSLRLRAPQLIYPKLISLCTTSSSSFGVNLTYFRSILTNLENPHVILYNNAIKALSSAQNSSFSLEAVALFREMLIKGLVPDNYTVPYVLKACAQSQALREGDQIHAHCIKTGMLLSIVYVKNTLMRLYAVCGVIKAVQKLFDGSPQRDLVSWTTLIQGYVKMGFLREGVAAFFEMCDSNLRADEMTLVIVLSACSKLGDLELGRKIHDYMRDNEVNSDVFVGNALVNMYLNCGDADFACKLFDEMPFRNVVSWNSMISGLAHQGKFKESLDVFRKMQNIGLKPDDVTLVGVLNSCANLGVLELGKWVHAYIDKNWIKADGYIGNALVDMYAKCGSIDQAFRVFQGMKNRDVYSYTAIIVGLAMHGEAEKALSIFSEMPSVGIEPDEVTFIGVLSACSHAGLVAEGQKYFEEMSRVYNLIPQTEHYGCMVDLLGRAGLINEAEEFIKNMPIEPDAFVWGALLGACRIHGKVELGESVMRKLLEVEPERDGAYILMSNIYSSSNKWRDALKLRKAMKGKNMKKTPVCSSIELDGVVHEFRKGDKSHPKSKEIYKLLEDIMSQLKNYGHLAQY</sequence>
<protein>
    <recommendedName>
        <fullName evidence="6">Pentatricopeptide repeat-containing protein</fullName>
    </recommendedName>
</protein>
<dbReference type="Pfam" id="PF20430">
    <property type="entry name" value="Eplus_motif"/>
    <property type="match status" value="1"/>
</dbReference>
<evidence type="ECO:0000256" key="1">
    <source>
        <dbReference type="ARBA" id="ARBA00006643"/>
    </source>
</evidence>
<dbReference type="EMBL" id="LRBV02000004">
    <property type="status" value="NOT_ANNOTATED_CDS"/>
    <property type="molecule type" value="Genomic_DNA"/>
</dbReference>
<evidence type="ECO:0000256" key="3">
    <source>
        <dbReference type="PROSITE-ProRule" id="PRU00708"/>
    </source>
</evidence>
<evidence type="ECO:0000256" key="2">
    <source>
        <dbReference type="ARBA" id="ARBA00022737"/>
    </source>
</evidence>
<evidence type="ECO:0008006" key="6">
    <source>
        <dbReference type="Google" id="ProtNLM"/>
    </source>
</evidence>
<dbReference type="OMA" id="RADEMTM"/>
<accession>A0A7N2LGA4</accession>
<reference evidence="4" key="2">
    <citation type="submission" date="2021-01" db="UniProtKB">
        <authorList>
            <consortium name="EnsemblPlants"/>
        </authorList>
    </citation>
    <scope>IDENTIFICATION</scope>
</reference>
<dbReference type="InterPro" id="IPR046849">
    <property type="entry name" value="E2_motif"/>
</dbReference>
<dbReference type="PANTHER" id="PTHR47926">
    <property type="entry name" value="PENTATRICOPEPTIDE REPEAT-CONTAINING PROTEIN"/>
    <property type="match status" value="1"/>
</dbReference>
<dbReference type="FunFam" id="1.25.40.10:FF:000427">
    <property type="entry name" value="Pentatricopeptide repeat-containing protein chloroplastic"/>
    <property type="match status" value="1"/>
</dbReference>
<feature type="repeat" description="PPR" evidence="3">
    <location>
        <begin position="422"/>
        <end position="452"/>
    </location>
</feature>
<dbReference type="InterPro" id="IPR002885">
    <property type="entry name" value="PPR_rpt"/>
</dbReference>
<dbReference type="AlphaFoldDB" id="A0A7N2LGA4"/>
<dbReference type="PROSITE" id="PS51375">
    <property type="entry name" value="PPR"/>
    <property type="match status" value="5"/>
</dbReference>
<organism evidence="4 5">
    <name type="scientific">Quercus lobata</name>
    <name type="common">Valley oak</name>
    <dbReference type="NCBI Taxonomy" id="97700"/>
    <lineage>
        <taxon>Eukaryota</taxon>
        <taxon>Viridiplantae</taxon>
        <taxon>Streptophyta</taxon>
        <taxon>Embryophyta</taxon>
        <taxon>Tracheophyta</taxon>
        <taxon>Spermatophyta</taxon>
        <taxon>Magnoliopsida</taxon>
        <taxon>eudicotyledons</taxon>
        <taxon>Gunneridae</taxon>
        <taxon>Pentapetalae</taxon>
        <taxon>rosids</taxon>
        <taxon>fabids</taxon>
        <taxon>Fagales</taxon>
        <taxon>Fagaceae</taxon>
        <taxon>Quercus</taxon>
    </lineage>
</organism>